<gene>
    <name evidence="1" type="ordered locus">MTR_7g006980</name>
</gene>
<accession>A0A072TVQ2</accession>
<sequence length="124" mass="14031">MVCTLEEDSTILQEALSSLNADLWEEFIKDEMDSLETNKTCHLKDLPPGFKSIGKMLMVILKNSSQKLGDGNNVSIRSNKWLHNRICDVIDIEKTSISLVQYIVADFIKDGECDLPDIMLDKIL</sequence>
<reference evidence="1 3" key="1">
    <citation type="journal article" date="2011" name="Nature">
        <title>The Medicago genome provides insight into the evolution of rhizobial symbioses.</title>
        <authorList>
            <person name="Young N.D."/>
            <person name="Debelle F."/>
            <person name="Oldroyd G.E."/>
            <person name="Geurts R."/>
            <person name="Cannon S.B."/>
            <person name="Udvardi M.K."/>
            <person name="Benedito V.A."/>
            <person name="Mayer K.F."/>
            <person name="Gouzy J."/>
            <person name="Schoof H."/>
            <person name="Van de Peer Y."/>
            <person name="Proost S."/>
            <person name="Cook D.R."/>
            <person name="Meyers B.C."/>
            <person name="Spannagl M."/>
            <person name="Cheung F."/>
            <person name="De Mita S."/>
            <person name="Krishnakumar V."/>
            <person name="Gundlach H."/>
            <person name="Zhou S."/>
            <person name="Mudge J."/>
            <person name="Bharti A.K."/>
            <person name="Murray J.D."/>
            <person name="Naoumkina M.A."/>
            <person name="Rosen B."/>
            <person name="Silverstein K.A."/>
            <person name="Tang H."/>
            <person name="Rombauts S."/>
            <person name="Zhao P.X."/>
            <person name="Zhou P."/>
            <person name="Barbe V."/>
            <person name="Bardou P."/>
            <person name="Bechner M."/>
            <person name="Bellec A."/>
            <person name="Berger A."/>
            <person name="Berges H."/>
            <person name="Bidwell S."/>
            <person name="Bisseling T."/>
            <person name="Choisne N."/>
            <person name="Couloux A."/>
            <person name="Denny R."/>
            <person name="Deshpande S."/>
            <person name="Dai X."/>
            <person name="Doyle J.J."/>
            <person name="Dudez A.M."/>
            <person name="Farmer A.D."/>
            <person name="Fouteau S."/>
            <person name="Franken C."/>
            <person name="Gibelin C."/>
            <person name="Gish J."/>
            <person name="Goldstein S."/>
            <person name="Gonzalez A.J."/>
            <person name="Green P.J."/>
            <person name="Hallab A."/>
            <person name="Hartog M."/>
            <person name="Hua A."/>
            <person name="Humphray S.J."/>
            <person name="Jeong D.H."/>
            <person name="Jing Y."/>
            <person name="Jocker A."/>
            <person name="Kenton S.M."/>
            <person name="Kim D.J."/>
            <person name="Klee K."/>
            <person name="Lai H."/>
            <person name="Lang C."/>
            <person name="Lin S."/>
            <person name="Macmil S.L."/>
            <person name="Magdelenat G."/>
            <person name="Matthews L."/>
            <person name="McCorrison J."/>
            <person name="Monaghan E.L."/>
            <person name="Mun J.H."/>
            <person name="Najar F.Z."/>
            <person name="Nicholson C."/>
            <person name="Noirot C."/>
            <person name="O'Bleness M."/>
            <person name="Paule C.R."/>
            <person name="Poulain J."/>
            <person name="Prion F."/>
            <person name="Qin B."/>
            <person name="Qu C."/>
            <person name="Retzel E.F."/>
            <person name="Riddle C."/>
            <person name="Sallet E."/>
            <person name="Samain S."/>
            <person name="Samson N."/>
            <person name="Sanders I."/>
            <person name="Saurat O."/>
            <person name="Scarpelli C."/>
            <person name="Schiex T."/>
            <person name="Segurens B."/>
            <person name="Severin A.J."/>
            <person name="Sherrier D.J."/>
            <person name="Shi R."/>
            <person name="Sims S."/>
            <person name="Singer S.R."/>
            <person name="Sinharoy S."/>
            <person name="Sterck L."/>
            <person name="Viollet A."/>
            <person name="Wang B.B."/>
            <person name="Wang K."/>
            <person name="Wang M."/>
            <person name="Wang X."/>
            <person name="Warfsmann J."/>
            <person name="Weissenbach J."/>
            <person name="White D.D."/>
            <person name="White J.D."/>
            <person name="Wiley G.B."/>
            <person name="Wincker P."/>
            <person name="Xing Y."/>
            <person name="Yang L."/>
            <person name="Yao Z."/>
            <person name="Ying F."/>
            <person name="Zhai J."/>
            <person name="Zhou L."/>
            <person name="Zuber A."/>
            <person name="Denarie J."/>
            <person name="Dixon R.A."/>
            <person name="May G.D."/>
            <person name="Schwartz D.C."/>
            <person name="Rogers J."/>
            <person name="Quetier F."/>
            <person name="Town C.D."/>
            <person name="Roe B.A."/>
        </authorList>
    </citation>
    <scope>NUCLEOTIDE SEQUENCE [LARGE SCALE GENOMIC DNA]</scope>
    <source>
        <strain evidence="1">A17</strain>
        <strain evidence="2 3">cv. Jemalong A17</strain>
    </source>
</reference>
<dbReference type="HOGENOM" id="CLU_2007327_0_0_1"/>
<name>A0A072TVQ2_MEDTR</name>
<evidence type="ECO:0000313" key="1">
    <source>
        <dbReference type="EMBL" id="KEH21522.1"/>
    </source>
</evidence>
<dbReference type="Proteomes" id="UP000002051">
    <property type="component" value="Unassembled WGS sequence"/>
</dbReference>
<proteinExistence type="predicted"/>
<evidence type="ECO:0000313" key="2">
    <source>
        <dbReference type="EnsemblPlants" id="KEH21522"/>
    </source>
</evidence>
<organism evidence="1 3">
    <name type="scientific">Medicago truncatula</name>
    <name type="common">Barrel medic</name>
    <name type="synonym">Medicago tribuloides</name>
    <dbReference type="NCBI Taxonomy" id="3880"/>
    <lineage>
        <taxon>Eukaryota</taxon>
        <taxon>Viridiplantae</taxon>
        <taxon>Streptophyta</taxon>
        <taxon>Embryophyta</taxon>
        <taxon>Tracheophyta</taxon>
        <taxon>Spermatophyta</taxon>
        <taxon>Magnoliopsida</taxon>
        <taxon>eudicotyledons</taxon>
        <taxon>Gunneridae</taxon>
        <taxon>Pentapetalae</taxon>
        <taxon>rosids</taxon>
        <taxon>fabids</taxon>
        <taxon>Fabales</taxon>
        <taxon>Fabaceae</taxon>
        <taxon>Papilionoideae</taxon>
        <taxon>50 kb inversion clade</taxon>
        <taxon>NPAAA clade</taxon>
        <taxon>Hologalegina</taxon>
        <taxon>IRL clade</taxon>
        <taxon>Trifolieae</taxon>
        <taxon>Medicago</taxon>
    </lineage>
</organism>
<protein>
    <submittedName>
        <fullName evidence="1 2">Uncharacterized protein</fullName>
    </submittedName>
</protein>
<reference evidence="2" key="3">
    <citation type="submission" date="2015-04" db="UniProtKB">
        <authorList>
            <consortium name="EnsemblPlants"/>
        </authorList>
    </citation>
    <scope>IDENTIFICATION</scope>
    <source>
        <strain evidence="2">cv. Jemalong A17</strain>
    </source>
</reference>
<keyword evidence="3" id="KW-1185">Reference proteome</keyword>
<dbReference type="AlphaFoldDB" id="A0A072TVQ2"/>
<evidence type="ECO:0000313" key="3">
    <source>
        <dbReference type="Proteomes" id="UP000002051"/>
    </source>
</evidence>
<reference evidence="1 3" key="2">
    <citation type="journal article" date="2014" name="BMC Genomics">
        <title>An improved genome release (version Mt4.0) for the model legume Medicago truncatula.</title>
        <authorList>
            <person name="Tang H."/>
            <person name="Krishnakumar V."/>
            <person name="Bidwell S."/>
            <person name="Rosen B."/>
            <person name="Chan A."/>
            <person name="Zhou S."/>
            <person name="Gentzbittel L."/>
            <person name="Childs K.L."/>
            <person name="Yandell M."/>
            <person name="Gundlach H."/>
            <person name="Mayer K.F."/>
            <person name="Schwartz D.C."/>
            <person name="Town C.D."/>
        </authorList>
    </citation>
    <scope>GENOME REANNOTATION</scope>
    <source>
        <strain evidence="1">A17</strain>
        <strain evidence="2 3">cv. Jemalong A17</strain>
    </source>
</reference>
<dbReference type="EnsemblPlants" id="KEH21522">
    <property type="protein sequence ID" value="KEH21522"/>
    <property type="gene ID" value="MTR_7g006980"/>
</dbReference>
<dbReference type="EMBL" id="CM001223">
    <property type="protein sequence ID" value="KEH21522.1"/>
    <property type="molecule type" value="Genomic_DNA"/>
</dbReference>